<keyword evidence="5" id="KW-0460">Magnesium</keyword>
<reference evidence="8" key="1">
    <citation type="submission" date="2020-07" db="EMBL/GenBank/DDBJ databases">
        <title>Huge and variable diversity of episymbiotic CPR bacteria and DPANN archaea in groundwater ecosystems.</title>
        <authorList>
            <person name="He C.Y."/>
            <person name="Keren R."/>
            <person name="Whittaker M."/>
            <person name="Farag I.F."/>
            <person name="Doudna J."/>
            <person name="Cate J.H.D."/>
            <person name="Banfield J.F."/>
        </authorList>
    </citation>
    <scope>NUCLEOTIDE SEQUENCE</scope>
    <source>
        <strain evidence="8">NC_groundwater_1296_Ag_S-0.2um_52_80</strain>
    </source>
</reference>
<dbReference type="PANTHER" id="PTHR33653:SF1">
    <property type="entry name" value="RIBONUCLEASE VAPC2"/>
    <property type="match status" value="1"/>
</dbReference>
<comment type="cofactor">
    <cofactor evidence="1">
        <name>Mg(2+)</name>
        <dbReference type="ChEBI" id="CHEBI:18420"/>
    </cofactor>
</comment>
<evidence type="ECO:0000256" key="6">
    <source>
        <dbReference type="ARBA" id="ARBA00038093"/>
    </source>
</evidence>
<evidence type="ECO:0000256" key="4">
    <source>
        <dbReference type="ARBA" id="ARBA00022801"/>
    </source>
</evidence>
<keyword evidence="2" id="KW-0540">Nuclease</keyword>
<organism evidence="8 9">
    <name type="scientific">Candidatus Iainarchaeum sp</name>
    <dbReference type="NCBI Taxonomy" id="3101447"/>
    <lineage>
        <taxon>Archaea</taxon>
        <taxon>Candidatus Iainarchaeota</taxon>
        <taxon>Candidatus Iainarchaeia</taxon>
        <taxon>Candidatus Iainarchaeales</taxon>
        <taxon>Candidatus Iainarchaeaceae</taxon>
        <taxon>Candidatus Iainarchaeum</taxon>
    </lineage>
</organism>
<proteinExistence type="inferred from homology"/>
<accession>A0A8T3YL72</accession>
<evidence type="ECO:0000259" key="7">
    <source>
        <dbReference type="Pfam" id="PF01850"/>
    </source>
</evidence>
<dbReference type="GO" id="GO:0046872">
    <property type="term" value="F:metal ion binding"/>
    <property type="evidence" value="ECO:0007669"/>
    <property type="project" value="UniProtKB-KW"/>
</dbReference>
<dbReference type="InterPro" id="IPR050556">
    <property type="entry name" value="Type_II_TA_system_RNase"/>
</dbReference>
<name>A0A8T3YL72_9ARCH</name>
<keyword evidence="3" id="KW-0479">Metal-binding</keyword>
<gene>
    <name evidence="8" type="ORF">HY544_03490</name>
</gene>
<protein>
    <submittedName>
        <fullName evidence="8">PIN domain-containing protein</fullName>
    </submittedName>
</protein>
<evidence type="ECO:0000313" key="9">
    <source>
        <dbReference type="Proteomes" id="UP000732298"/>
    </source>
</evidence>
<dbReference type="PANTHER" id="PTHR33653">
    <property type="entry name" value="RIBONUCLEASE VAPC2"/>
    <property type="match status" value="1"/>
</dbReference>
<evidence type="ECO:0000256" key="5">
    <source>
        <dbReference type="ARBA" id="ARBA00022842"/>
    </source>
</evidence>
<dbReference type="SUPFAM" id="SSF88723">
    <property type="entry name" value="PIN domain-like"/>
    <property type="match status" value="1"/>
</dbReference>
<dbReference type="EMBL" id="JACQPB010000035">
    <property type="protein sequence ID" value="MBI4210542.1"/>
    <property type="molecule type" value="Genomic_DNA"/>
</dbReference>
<feature type="domain" description="PIN" evidence="7">
    <location>
        <begin position="5"/>
        <end position="112"/>
    </location>
</feature>
<dbReference type="Proteomes" id="UP000732298">
    <property type="component" value="Unassembled WGS sequence"/>
</dbReference>
<dbReference type="GO" id="GO:0004518">
    <property type="term" value="F:nuclease activity"/>
    <property type="evidence" value="ECO:0007669"/>
    <property type="project" value="UniProtKB-KW"/>
</dbReference>
<dbReference type="Gene3D" id="3.40.50.1010">
    <property type="entry name" value="5'-nuclease"/>
    <property type="match status" value="1"/>
</dbReference>
<evidence type="ECO:0000313" key="8">
    <source>
        <dbReference type="EMBL" id="MBI4210542.1"/>
    </source>
</evidence>
<dbReference type="InterPro" id="IPR002716">
    <property type="entry name" value="PIN_dom"/>
</dbReference>
<comment type="similarity">
    <text evidence="6">Belongs to the PINc/VapC protein family.</text>
</comment>
<dbReference type="Pfam" id="PF01850">
    <property type="entry name" value="PIN"/>
    <property type="match status" value="1"/>
</dbReference>
<keyword evidence="4" id="KW-0378">Hydrolase</keyword>
<sequence length="119" mass="13318">MRNNEHARTKAEELKNEKLATTSINLFEALVGLYAAKERPEKEEAALRGLLGAIDVIEFDSASSFEAAHLMAKLMKSGRMVKVSDCLVIGVMLSMDCTTIVTRDRKHFGKVERIKVETY</sequence>
<evidence type="ECO:0000256" key="1">
    <source>
        <dbReference type="ARBA" id="ARBA00001946"/>
    </source>
</evidence>
<evidence type="ECO:0000256" key="2">
    <source>
        <dbReference type="ARBA" id="ARBA00022722"/>
    </source>
</evidence>
<dbReference type="GO" id="GO:0016787">
    <property type="term" value="F:hydrolase activity"/>
    <property type="evidence" value="ECO:0007669"/>
    <property type="project" value="UniProtKB-KW"/>
</dbReference>
<comment type="caution">
    <text evidence="8">The sequence shown here is derived from an EMBL/GenBank/DDBJ whole genome shotgun (WGS) entry which is preliminary data.</text>
</comment>
<evidence type="ECO:0000256" key="3">
    <source>
        <dbReference type="ARBA" id="ARBA00022723"/>
    </source>
</evidence>
<dbReference type="AlphaFoldDB" id="A0A8T3YL72"/>
<dbReference type="InterPro" id="IPR029060">
    <property type="entry name" value="PIN-like_dom_sf"/>
</dbReference>